<feature type="signal peptide" evidence="1">
    <location>
        <begin position="1"/>
        <end position="18"/>
    </location>
</feature>
<accession>A0ABP0R938</accession>
<dbReference type="Gene3D" id="3.40.50.1820">
    <property type="entry name" value="alpha/beta hydrolase"/>
    <property type="match status" value="1"/>
</dbReference>
<dbReference type="PANTHER" id="PTHR22753">
    <property type="entry name" value="TRANSMEMBRANE PROTEIN 68"/>
    <property type="match status" value="1"/>
</dbReference>
<dbReference type="SUPFAM" id="SSF53474">
    <property type="entry name" value="alpha/beta-Hydrolases"/>
    <property type="match status" value="1"/>
</dbReference>
<name>A0ABP0R938_9DINO</name>
<evidence type="ECO:0000313" key="4">
    <source>
        <dbReference type="Proteomes" id="UP001642484"/>
    </source>
</evidence>
<proteinExistence type="predicted"/>
<dbReference type="SMART" id="SM00563">
    <property type="entry name" value="PlsC"/>
    <property type="match status" value="1"/>
</dbReference>
<dbReference type="PANTHER" id="PTHR22753:SF14">
    <property type="entry name" value="MONOACYLGLYCEROL_DIACYLGLYCEROL O-ACYLTRANSFERASE"/>
    <property type="match status" value="1"/>
</dbReference>
<comment type="caution">
    <text evidence="3">The sequence shown here is derived from an EMBL/GenBank/DDBJ whole genome shotgun (WGS) entry which is preliminary data.</text>
</comment>
<dbReference type="InterPro" id="IPR002123">
    <property type="entry name" value="Plipid/glycerol_acylTrfase"/>
</dbReference>
<dbReference type="EMBL" id="CAXAMN010025583">
    <property type="protein sequence ID" value="CAK9096130.1"/>
    <property type="molecule type" value="Genomic_DNA"/>
</dbReference>
<feature type="domain" description="Phospholipid/glycerol acyltransferase" evidence="2">
    <location>
        <begin position="441"/>
        <end position="559"/>
    </location>
</feature>
<feature type="chain" id="PRO_5047435430" description="Phospholipid/glycerol acyltransferase domain-containing protein" evidence="1">
    <location>
        <begin position="19"/>
        <end position="738"/>
    </location>
</feature>
<organism evidence="3 4">
    <name type="scientific">Durusdinium trenchii</name>
    <dbReference type="NCBI Taxonomy" id="1381693"/>
    <lineage>
        <taxon>Eukaryota</taxon>
        <taxon>Sar</taxon>
        <taxon>Alveolata</taxon>
        <taxon>Dinophyceae</taxon>
        <taxon>Suessiales</taxon>
        <taxon>Symbiodiniaceae</taxon>
        <taxon>Durusdinium</taxon>
    </lineage>
</organism>
<evidence type="ECO:0000313" key="3">
    <source>
        <dbReference type="EMBL" id="CAK9096130.1"/>
    </source>
</evidence>
<sequence length="738" mass="79874">MTVCVGVLFSTFAVLASGGRGAFAQHQGRGGAEQALRMAVVGVWRAEVPIVSDVLRSSDLAGSNAPRSQRLMPLKRQLAATAATVAALAWPMRSTRHGRKVRLQAAGLATPGTADAVGPVRFELVGGPDDASGDVLLYLPDIDFQSSSIPSSQYPNLVAAGFELWSCSLAEDDVKTGFAELLRSIEMWLRRKGSQRVVLIGEGFGGLLALALAFRTGRSLKGLMMVNPATGLVQQPWRQLRPGLPVVPLSELLALAPETATVSEAITGTLGLRSASAAARAGTLQFRLKAWLRDGWELVSSELRRPPERNPLPATVLAFSDDVLLPSKDEGNMLKPALQERCLINRLQVKELESKSHEPLVGDIDLVAILKESPIFQAPKDPVSDFKFPSMAELEEGSKDVERLASVVSPVFCSFSAASPSQRVFGLEGVPTPADVGERPVLLVGNHQLAGADLGPLVREFLVDRGVLTRGLAYPGAMRTREGQGPPQFQRFGAVPVSPRNIFKLLQQGEMVLLFPGGIREALHGPGEEYQLFWPNKTDFVRVAARFNAVVVPFGGIGADDSAQVLANLGDLRQQAEKVVPWMARSQKRSGGLMPVSESLEGGLGFPLIAPKVSSSLFATESESGFGDRFYFSFGKPFDLKEVNPKDRDACAQVYSNIRAAVEQEMAWLQKAREQDPYRDFVKRQLYERVAALEGPVRRIPDGPLEGELVQSYAKRAPSFDLNLVPPLTVRPEPAIEP</sequence>
<dbReference type="Proteomes" id="UP001642484">
    <property type="component" value="Unassembled WGS sequence"/>
</dbReference>
<evidence type="ECO:0000259" key="2">
    <source>
        <dbReference type="SMART" id="SM00563"/>
    </source>
</evidence>
<dbReference type="InterPro" id="IPR029058">
    <property type="entry name" value="AB_hydrolase_fold"/>
</dbReference>
<keyword evidence="1" id="KW-0732">Signal</keyword>
<protein>
    <recommendedName>
        <fullName evidence="2">Phospholipid/glycerol acyltransferase domain-containing protein</fullName>
    </recommendedName>
</protein>
<gene>
    <name evidence="3" type="ORF">CCMP2556_LOCUS45723</name>
</gene>
<keyword evidence="4" id="KW-1185">Reference proteome</keyword>
<reference evidence="3 4" key="1">
    <citation type="submission" date="2024-02" db="EMBL/GenBank/DDBJ databases">
        <authorList>
            <person name="Chen Y."/>
            <person name="Shah S."/>
            <person name="Dougan E. K."/>
            <person name="Thang M."/>
            <person name="Chan C."/>
        </authorList>
    </citation>
    <scope>NUCLEOTIDE SEQUENCE [LARGE SCALE GENOMIC DNA]</scope>
</reference>
<evidence type="ECO:0000256" key="1">
    <source>
        <dbReference type="SAM" id="SignalP"/>
    </source>
</evidence>